<accession>A0A1H1L6B4</accession>
<organism evidence="1 2">
    <name type="scientific">Christiangramia echinicola</name>
    <dbReference type="NCBI Taxonomy" id="279359"/>
    <lineage>
        <taxon>Bacteria</taxon>
        <taxon>Pseudomonadati</taxon>
        <taxon>Bacteroidota</taxon>
        <taxon>Flavobacteriia</taxon>
        <taxon>Flavobacteriales</taxon>
        <taxon>Flavobacteriaceae</taxon>
        <taxon>Christiangramia</taxon>
    </lineage>
</organism>
<dbReference type="EMBL" id="LT629745">
    <property type="protein sequence ID" value="SDR69880.1"/>
    <property type="molecule type" value="Genomic_DNA"/>
</dbReference>
<protein>
    <recommendedName>
        <fullName evidence="3">Adhesin</fullName>
    </recommendedName>
</protein>
<keyword evidence="2" id="KW-1185">Reference proteome</keyword>
<reference evidence="1 2" key="1">
    <citation type="submission" date="2016-10" db="EMBL/GenBank/DDBJ databases">
        <authorList>
            <person name="Varghese N."/>
            <person name="Submissions S."/>
        </authorList>
    </citation>
    <scope>NUCLEOTIDE SEQUENCE [LARGE SCALE GENOMIC DNA]</scope>
    <source>
        <strain evidence="1 2">Mar_2010_102</strain>
    </source>
</reference>
<evidence type="ECO:0008006" key="3">
    <source>
        <dbReference type="Google" id="ProtNLM"/>
    </source>
</evidence>
<proteinExistence type="predicted"/>
<name>A0A1H1L6B4_9FLAO</name>
<dbReference type="STRING" id="1250231.SAMN04488552_0580"/>
<dbReference type="AlphaFoldDB" id="A0A1H1L6B4"/>
<evidence type="ECO:0000313" key="2">
    <source>
        <dbReference type="Proteomes" id="UP000198858"/>
    </source>
</evidence>
<dbReference type="Proteomes" id="UP000198858">
    <property type="component" value="Chromosome I"/>
</dbReference>
<gene>
    <name evidence="1" type="ORF">SAMN04488552_0580</name>
</gene>
<sequence length="473" mass="53567">MNNQKTIDMRTIKLKYVMLSLLFITAGSFAQTKKLSKTYKTSANVNVELDSRHTNIIIENWDRNEVQIEAYLEGDTGDKENTKKLLDSWKLKTSSSNDRVKIESGGGTYNMDMDLNIDLAALEGSLSELPDMLGPLMENLVGPILNNIAENPLPPGFAEDMKGMKFDYEAYKKDGDKYLEKWEADFEKKFGKEYEVKMEKWAEKMEKNSEKWEKEYEVKMEAWGKDFEKDMEAWGEEFGKKMEAWGEQFGKQFEAQMESGENRVFIMEDGKGVKSKKTIKLKIPKDAKLELNVRHGELKLGSNIKNLKADLSHSRLSANRISGKNTNIKAAYTPVKVAYWDYGVLSTEFVKNCNLDKVVSIKLESNSSDVVINELQKTGVLAGSFGKLDIKNLGSGFETLNISLENSDMELNVPDTAFNFNFNGMQSSIKHPSGLKLKSTKSYDNEILNGYNKSREGNSNITIKANFSDVLIN</sequence>
<evidence type="ECO:0000313" key="1">
    <source>
        <dbReference type="EMBL" id="SDR69880.1"/>
    </source>
</evidence>